<feature type="transmembrane region" description="Helical" evidence="6">
    <location>
        <begin position="177"/>
        <end position="197"/>
    </location>
</feature>
<dbReference type="InterPro" id="IPR050367">
    <property type="entry name" value="APC_superfamily"/>
</dbReference>
<keyword evidence="8" id="KW-1185">Reference proteome</keyword>
<keyword evidence="4 6" id="KW-1133">Transmembrane helix</keyword>
<keyword evidence="5 6" id="KW-0472">Membrane</keyword>
<keyword evidence="2" id="KW-1003">Cell membrane</keyword>
<dbReference type="Pfam" id="PF13520">
    <property type="entry name" value="AA_permease_2"/>
    <property type="match status" value="1"/>
</dbReference>
<dbReference type="PANTHER" id="PTHR42770:SF7">
    <property type="entry name" value="MEMBRANE PROTEIN"/>
    <property type="match status" value="1"/>
</dbReference>
<comment type="subcellular location">
    <subcellularLocation>
        <location evidence="1">Cell membrane</location>
        <topology evidence="1">Multi-pass membrane protein</topology>
    </subcellularLocation>
</comment>
<dbReference type="Proteomes" id="UP001595823">
    <property type="component" value="Unassembled WGS sequence"/>
</dbReference>
<proteinExistence type="predicted"/>
<accession>A0ABV8TWL5</accession>
<keyword evidence="3 6" id="KW-0812">Transmembrane</keyword>
<reference evidence="8" key="1">
    <citation type="journal article" date="2019" name="Int. J. Syst. Evol. Microbiol.">
        <title>The Global Catalogue of Microorganisms (GCM) 10K type strain sequencing project: providing services to taxonomists for standard genome sequencing and annotation.</title>
        <authorList>
            <consortium name="The Broad Institute Genomics Platform"/>
            <consortium name="The Broad Institute Genome Sequencing Center for Infectious Disease"/>
            <person name="Wu L."/>
            <person name="Ma J."/>
        </authorList>
    </citation>
    <scope>NUCLEOTIDE SEQUENCE [LARGE SCALE GENOMIC DNA]</scope>
    <source>
        <strain evidence="8">IBRC-M 10908</strain>
    </source>
</reference>
<protein>
    <submittedName>
        <fullName evidence="7">APC family permease</fullName>
    </submittedName>
</protein>
<evidence type="ECO:0000256" key="1">
    <source>
        <dbReference type="ARBA" id="ARBA00004651"/>
    </source>
</evidence>
<feature type="transmembrane region" description="Helical" evidence="6">
    <location>
        <begin position="89"/>
        <end position="114"/>
    </location>
</feature>
<name>A0ABV8TWL5_9ACTN</name>
<evidence type="ECO:0000256" key="3">
    <source>
        <dbReference type="ARBA" id="ARBA00022692"/>
    </source>
</evidence>
<evidence type="ECO:0000256" key="6">
    <source>
        <dbReference type="SAM" id="Phobius"/>
    </source>
</evidence>
<evidence type="ECO:0000256" key="4">
    <source>
        <dbReference type="ARBA" id="ARBA00022989"/>
    </source>
</evidence>
<feature type="transmembrane region" description="Helical" evidence="6">
    <location>
        <begin position="144"/>
        <end position="165"/>
    </location>
</feature>
<dbReference type="Gene3D" id="1.20.1740.10">
    <property type="entry name" value="Amino acid/polyamine transporter I"/>
    <property type="match status" value="1"/>
</dbReference>
<gene>
    <name evidence="7" type="ORF">ACFPET_07175</name>
</gene>
<evidence type="ECO:0000313" key="7">
    <source>
        <dbReference type="EMBL" id="MFC4334975.1"/>
    </source>
</evidence>
<evidence type="ECO:0000256" key="2">
    <source>
        <dbReference type="ARBA" id="ARBA00022475"/>
    </source>
</evidence>
<feature type="transmembrane region" description="Helical" evidence="6">
    <location>
        <begin position="334"/>
        <end position="352"/>
    </location>
</feature>
<dbReference type="PANTHER" id="PTHR42770">
    <property type="entry name" value="AMINO ACID TRANSPORTER-RELATED"/>
    <property type="match status" value="1"/>
</dbReference>
<dbReference type="PIRSF" id="PIRSF006060">
    <property type="entry name" value="AA_transporter"/>
    <property type="match status" value="1"/>
</dbReference>
<feature type="transmembrane region" description="Helical" evidence="6">
    <location>
        <begin position="36"/>
        <end position="56"/>
    </location>
</feature>
<organism evidence="7 8">
    <name type="scientific">Salininema proteolyticum</name>
    <dbReference type="NCBI Taxonomy" id="1607685"/>
    <lineage>
        <taxon>Bacteria</taxon>
        <taxon>Bacillati</taxon>
        <taxon>Actinomycetota</taxon>
        <taxon>Actinomycetes</taxon>
        <taxon>Glycomycetales</taxon>
        <taxon>Glycomycetaceae</taxon>
        <taxon>Salininema</taxon>
    </lineage>
</organism>
<sequence length="406" mass="41115">MTPLRRELGLPGAIAIGLAAMIGAGAFTVWGPATAAAGSATGLLAALGIAAAVAYANADSSARLAALYPQSGGTYVYGTRRLGPFPGFLAGWAFLTGKSASAAAMALTVSTYLWPEYDKPIAVLAVLVLLAVNLLGIKKTAAAAVVFLAVTLAVLAAIVFTGWTVPGYRDNLTDTDPWGVLTAAGLIFFAFAGYARLATLGEEVKRPQWTIPRAIPIALLMTVAIYLLIAATALHVLGSRALSQSPTALAAVAAAVNPALTPIIALGAAVAATGVLLSLLAGMGRTALAMARDGWLPKAFSRVSQRFAVPWAAEAAASATAVAVIAAFDMVGAIGFSSFCVLVYYAITNASASTLDRKRITPYLGAAGCLVVAASLPPASALSGLAVLLLGVGVYALRSRSRTVAP</sequence>
<feature type="transmembrane region" description="Helical" evidence="6">
    <location>
        <begin position="217"/>
        <end position="239"/>
    </location>
</feature>
<dbReference type="EMBL" id="JBHSDK010000010">
    <property type="protein sequence ID" value="MFC4334975.1"/>
    <property type="molecule type" value="Genomic_DNA"/>
</dbReference>
<feature type="transmembrane region" description="Helical" evidence="6">
    <location>
        <begin position="364"/>
        <end position="397"/>
    </location>
</feature>
<evidence type="ECO:0000313" key="8">
    <source>
        <dbReference type="Proteomes" id="UP001595823"/>
    </source>
</evidence>
<dbReference type="InterPro" id="IPR002293">
    <property type="entry name" value="AA/rel_permease1"/>
</dbReference>
<feature type="transmembrane region" description="Helical" evidence="6">
    <location>
        <begin position="259"/>
        <end position="282"/>
    </location>
</feature>
<comment type="caution">
    <text evidence="7">The sequence shown here is derived from an EMBL/GenBank/DDBJ whole genome shotgun (WGS) entry which is preliminary data.</text>
</comment>
<dbReference type="RefSeq" id="WP_380619190.1">
    <property type="nucleotide sequence ID" value="NZ_JBHSDK010000010.1"/>
</dbReference>
<feature type="transmembrane region" description="Helical" evidence="6">
    <location>
        <begin position="120"/>
        <end position="137"/>
    </location>
</feature>
<evidence type="ECO:0000256" key="5">
    <source>
        <dbReference type="ARBA" id="ARBA00023136"/>
    </source>
</evidence>
<feature type="transmembrane region" description="Helical" evidence="6">
    <location>
        <begin position="12"/>
        <end position="30"/>
    </location>
</feature>